<sequence>MKRIPKTGNPVHRRDFIKSTLLGGASFVTTWPVLANDQVKNTDPSRPLRFGIIADIHKDVMHDADDRLRVFIEQMELEKVDFILQLGDFCVPKEENLGFLKVWNTFKGPRYHVLGNHDTDDNGQGPTTRERTMAYWKMPARFYSFDRGGVHFVVLDGNDRPADHKSGYPRFVADDQLKWLRKDLEATKKSTVIFVHQSPERPDDGGLQNGAAVRGVLEQANRDAGFRKVVACFTGHHHRDYVRQINNIVYPQINSASYYWVGGNFLRVRYSKEVDAQYPYIKYTVPYRNSIFALATIDPGRGFLKIEGKRSEFVGPAPWELGETKDYWDAKTLTAGVADWKMPI</sequence>
<organism evidence="2">
    <name type="scientific">marine metagenome</name>
    <dbReference type="NCBI Taxonomy" id="408172"/>
    <lineage>
        <taxon>unclassified sequences</taxon>
        <taxon>metagenomes</taxon>
        <taxon>ecological metagenomes</taxon>
    </lineage>
</organism>
<name>A0A381TW65_9ZZZZ</name>
<dbReference type="InterPro" id="IPR004843">
    <property type="entry name" value="Calcineurin-like_PHP"/>
</dbReference>
<proteinExistence type="predicted"/>
<dbReference type="SUPFAM" id="SSF56300">
    <property type="entry name" value="Metallo-dependent phosphatases"/>
    <property type="match status" value="1"/>
</dbReference>
<dbReference type="Pfam" id="PF00149">
    <property type="entry name" value="Metallophos"/>
    <property type="match status" value="1"/>
</dbReference>
<dbReference type="PROSITE" id="PS51318">
    <property type="entry name" value="TAT"/>
    <property type="match status" value="1"/>
</dbReference>
<dbReference type="PANTHER" id="PTHR43143:SF1">
    <property type="entry name" value="SERINE_THREONINE-PROTEIN PHOSPHATASE CPPED1"/>
    <property type="match status" value="1"/>
</dbReference>
<accession>A0A381TW65</accession>
<dbReference type="InterPro" id="IPR029052">
    <property type="entry name" value="Metallo-depent_PP-like"/>
</dbReference>
<reference evidence="2" key="1">
    <citation type="submission" date="2018-05" db="EMBL/GenBank/DDBJ databases">
        <authorList>
            <person name="Lanie J.A."/>
            <person name="Ng W.-L."/>
            <person name="Kazmierczak K.M."/>
            <person name="Andrzejewski T.M."/>
            <person name="Davidsen T.M."/>
            <person name="Wayne K.J."/>
            <person name="Tettelin H."/>
            <person name="Glass J.I."/>
            <person name="Rusch D."/>
            <person name="Podicherti R."/>
            <person name="Tsui H.-C.T."/>
            <person name="Winkler M.E."/>
        </authorList>
    </citation>
    <scope>NUCLEOTIDE SEQUENCE</scope>
</reference>
<dbReference type="InterPro" id="IPR006311">
    <property type="entry name" value="TAT_signal"/>
</dbReference>
<dbReference type="AlphaFoldDB" id="A0A381TW65"/>
<dbReference type="GO" id="GO:0016787">
    <property type="term" value="F:hydrolase activity"/>
    <property type="evidence" value="ECO:0007669"/>
    <property type="project" value="InterPro"/>
</dbReference>
<dbReference type="PANTHER" id="PTHR43143">
    <property type="entry name" value="METALLOPHOSPHOESTERASE, CALCINEURIN SUPERFAMILY"/>
    <property type="match status" value="1"/>
</dbReference>
<gene>
    <name evidence="2" type="ORF">METZ01_LOCUS73094</name>
</gene>
<dbReference type="Gene3D" id="3.60.21.10">
    <property type="match status" value="1"/>
</dbReference>
<protein>
    <recommendedName>
        <fullName evidence="1">Calcineurin-like phosphoesterase domain-containing protein</fullName>
    </recommendedName>
</protein>
<feature type="domain" description="Calcineurin-like phosphoesterase" evidence="1">
    <location>
        <begin position="48"/>
        <end position="239"/>
    </location>
</feature>
<dbReference type="EMBL" id="UINC01005272">
    <property type="protein sequence ID" value="SVA20240.1"/>
    <property type="molecule type" value="Genomic_DNA"/>
</dbReference>
<evidence type="ECO:0000259" key="1">
    <source>
        <dbReference type="Pfam" id="PF00149"/>
    </source>
</evidence>
<evidence type="ECO:0000313" key="2">
    <source>
        <dbReference type="EMBL" id="SVA20240.1"/>
    </source>
</evidence>
<dbReference type="InterPro" id="IPR051918">
    <property type="entry name" value="STPP_CPPED1"/>
</dbReference>